<reference evidence="1 2" key="1">
    <citation type="submission" date="2022-01" db="EMBL/GenBank/DDBJ databases">
        <title>A chromosomal length assembly of Cordylochernes scorpioides.</title>
        <authorList>
            <person name="Zeh D."/>
            <person name="Zeh J."/>
        </authorList>
    </citation>
    <scope>NUCLEOTIDE SEQUENCE [LARGE SCALE GENOMIC DNA]</scope>
    <source>
        <strain evidence="1">IN4F17</strain>
        <tissue evidence="1">Whole Body</tissue>
    </source>
</reference>
<evidence type="ECO:0000313" key="1">
    <source>
        <dbReference type="EMBL" id="UYV69397.1"/>
    </source>
</evidence>
<sequence length="108" mass="12518">MLFNAVHSVIYRLQAVIENEGCHIEQGLPHAPTIIHYFIELRMTETIANTNETFRKIFPSGIPFYFRPNFYNSQFISYHDNYGEFLAKIGATDDPSCFCGKENQNLIH</sequence>
<accession>A0ABY6KM11</accession>
<keyword evidence="2" id="KW-1185">Reference proteome</keyword>
<proteinExistence type="predicted"/>
<protein>
    <submittedName>
        <fullName evidence="1">Uncharacterized protein</fullName>
    </submittedName>
</protein>
<gene>
    <name evidence="1" type="ORF">LAZ67_6003447</name>
</gene>
<dbReference type="Proteomes" id="UP001235939">
    <property type="component" value="Chromosome 06"/>
</dbReference>
<dbReference type="EMBL" id="CP092868">
    <property type="protein sequence ID" value="UYV69397.1"/>
    <property type="molecule type" value="Genomic_DNA"/>
</dbReference>
<organism evidence="1 2">
    <name type="scientific">Cordylochernes scorpioides</name>
    <dbReference type="NCBI Taxonomy" id="51811"/>
    <lineage>
        <taxon>Eukaryota</taxon>
        <taxon>Metazoa</taxon>
        <taxon>Ecdysozoa</taxon>
        <taxon>Arthropoda</taxon>
        <taxon>Chelicerata</taxon>
        <taxon>Arachnida</taxon>
        <taxon>Pseudoscorpiones</taxon>
        <taxon>Cheliferoidea</taxon>
        <taxon>Chernetidae</taxon>
        <taxon>Cordylochernes</taxon>
    </lineage>
</organism>
<evidence type="ECO:0000313" key="2">
    <source>
        <dbReference type="Proteomes" id="UP001235939"/>
    </source>
</evidence>
<name>A0ABY6KM11_9ARAC</name>